<evidence type="ECO:0000256" key="3">
    <source>
        <dbReference type="SAM" id="Phobius"/>
    </source>
</evidence>
<feature type="transmembrane region" description="Helical" evidence="3">
    <location>
        <begin position="121"/>
        <end position="140"/>
    </location>
</feature>
<evidence type="ECO:0000256" key="2">
    <source>
        <dbReference type="SAM" id="MobiDB-lite"/>
    </source>
</evidence>
<evidence type="ECO:0000256" key="1">
    <source>
        <dbReference type="RuleBase" id="RU000408"/>
    </source>
</evidence>
<proteinExistence type="predicted"/>
<comment type="caution">
    <text evidence="5">The sequence shown here is derived from an EMBL/GenBank/DDBJ whole genome shotgun (WGS) entry which is preliminary data.</text>
</comment>
<feature type="region of interest" description="Disordered" evidence="2">
    <location>
        <begin position="67"/>
        <end position="94"/>
    </location>
</feature>
<evidence type="ECO:0000313" key="6">
    <source>
        <dbReference type="Proteomes" id="UP000281118"/>
    </source>
</evidence>
<keyword evidence="3" id="KW-1133">Transmembrane helix</keyword>
<comment type="subcellular location">
    <subcellularLocation>
        <location evidence="1">Cytoplasm</location>
    </subcellularLocation>
</comment>
<dbReference type="Proteomes" id="UP000281118">
    <property type="component" value="Unassembled WGS sequence"/>
</dbReference>
<dbReference type="GO" id="GO:0005829">
    <property type="term" value="C:cytosol"/>
    <property type="evidence" value="ECO:0007669"/>
    <property type="project" value="UniProtKB-ARBA"/>
</dbReference>
<dbReference type="AlphaFoldDB" id="A0A433MD87"/>
<dbReference type="Pfam" id="PF00313">
    <property type="entry name" value="CSD"/>
    <property type="match status" value="1"/>
</dbReference>
<dbReference type="Pfam" id="PF06961">
    <property type="entry name" value="DUF1294"/>
    <property type="match status" value="1"/>
</dbReference>
<name>A0A433MD87_9BURK</name>
<dbReference type="InterPro" id="IPR019844">
    <property type="entry name" value="CSD_CS"/>
</dbReference>
<evidence type="ECO:0000313" key="5">
    <source>
        <dbReference type="EMBL" id="RUR65836.1"/>
    </source>
</evidence>
<dbReference type="PROSITE" id="PS51857">
    <property type="entry name" value="CSD_2"/>
    <property type="match status" value="1"/>
</dbReference>
<protein>
    <submittedName>
        <fullName evidence="5">DUF1294 domain-containing protein</fullName>
    </submittedName>
</protein>
<keyword evidence="3" id="KW-0472">Membrane</keyword>
<keyword evidence="3" id="KW-0812">Transmembrane</keyword>
<reference evidence="5 6" key="1">
    <citation type="submission" date="2018-12" db="EMBL/GenBank/DDBJ databases">
        <title>The genome sequences of Variovorax guangxiensis DSM 27352.</title>
        <authorList>
            <person name="Gao J."/>
            <person name="Sun J."/>
        </authorList>
    </citation>
    <scope>NUCLEOTIDE SEQUENCE [LARGE SCALE GENOMIC DNA]</scope>
    <source>
        <strain evidence="5 6">DSM 27352</strain>
    </source>
</reference>
<dbReference type="SMART" id="SM00357">
    <property type="entry name" value="CSP"/>
    <property type="match status" value="1"/>
</dbReference>
<dbReference type="InterPro" id="IPR002059">
    <property type="entry name" value="CSP_DNA-bd"/>
</dbReference>
<dbReference type="InterPro" id="IPR010718">
    <property type="entry name" value="DUF1294"/>
</dbReference>
<dbReference type="OrthoDB" id="72963at2"/>
<dbReference type="Gene3D" id="2.40.50.140">
    <property type="entry name" value="Nucleic acid-binding proteins"/>
    <property type="match status" value="1"/>
</dbReference>
<dbReference type="CDD" id="cd04458">
    <property type="entry name" value="CSP_CDS"/>
    <property type="match status" value="1"/>
</dbReference>
<feature type="transmembrane region" description="Helical" evidence="3">
    <location>
        <begin position="97"/>
        <end position="115"/>
    </location>
</feature>
<organism evidence="5 6">
    <name type="scientific">Variovorax guangxiensis</name>
    <dbReference type="NCBI Taxonomy" id="1775474"/>
    <lineage>
        <taxon>Bacteria</taxon>
        <taxon>Pseudomonadati</taxon>
        <taxon>Pseudomonadota</taxon>
        <taxon>Betaproteobacteria</taxon>
        <taxon>Burkholderiales</taxon>
        <taxon>Comamonadaceae</taxon>
        <taxon>Variovorax</taxon>
    </lineage>
</organism>
<dbReference type="GO" id="GO:0003676">
    <property type="term" value="F:nucleic acid binding"/>
    <property type="evidence" value="ECO:0007669"/>
    <property type="project" value="InterPro"/>
</dbReference>
<dbReference type="RefSeq" id="WP_126018894.1">
    <property type="nucleotide sequence ID" value="NZ_RXFT01000001.1"/>
</dbReference>
<dbReference type="SUPFAM" id="SSF50249">
    <property type="entry name" value="Nucleic acid-binding proteins"/>
    <property type="match status" value="1"/>
</dbReference>
<dbReference type="InterPro" id="IPR012340">
    <property type="entry name" value="NA-bd_OB-fold"/>
</dbReference>
<dbReference type="PROSITE" id="PS00352">
    <property type="entry name" value="CSD_1"/>
    <property type="match status" value="1"/>
</dbReference>
<dbReference type="InterPro" id="IPR011129">
    <property type="entry name" value="CSD"/>
</dbReference>
<feature type="domain" description="CSD" evidence="4">
    <location>
        <begin position="2"/>
        <end position="67"/>
    </location>
</feature>
<dbReference type="EMBL" id="RXFT01000001">
    <property type="protein sequence ID" value="RUR65836.1"/>
    <property type="molecule type" value="Genomic_DNA"/>
</dbReference>
<accession>A0A433MD87</accession>
<evidence type="ECO:0000259" key="4">
    <source>
        <dbReference type="PROSITE" id="PS51857"/>
    </source>
</evidence>
<sequence length="211" mass="23416">MKRQGTLVRWEKDRGFGFIRCPDISADVFVHLRDFSERGTSPQVGMRLDFEEIHVGGKGPRAVAVRAAGAQQQRPQRRQQQQQQPQRRSPRSASSSLPMALLLVGYAALLGYGVWTGRIPPIALGVLLLLSLLTFFVYGFDKNAAQAGRWRTAENTLHLLSLAGGWPGAWIAQRLFRHKVSKTNFMAIYWATVLAHMAAVGAWVGKLVPAL</sequence>
<gene>
    <name evidence="5" type="ORF">EJP67_02055</name>
</gene>
<feature type="transmembrane region" description="Helical" evidence="3">
    <location>
        <begin position="187"/>
        <end position="205"/>
    </location>
</feature>